<keyword evidence="1" id="KW-0732">Signal</keyword>
<reference evidence="3 4" key="1">
    <citation type="submission" date="2018-01" db="EMBL/GenBank/DDBJ databases">
        <title>The draft genome sequence of Cohaesibacter sp. H1304.</title>
        <authorList>
            <person name="Wang N.-N."/>
            <person name="Du Z.-J."/>
        </authorList>
    </citation>
    <scope>NUCLEOTIDE SEQUENCE [LARGE SCALE GENOMIC DNA]</scope>
    <source>
        <strain evidence="3 4">H1304</strain>
    </source>
</reference>
<dbReference type="InterPro" id="IPR018637">
    <property type="entry name" value="DUF2059"/>
</dbReference>
<proteinExistence type="predicted"/>
<dbReference type="RefSeq" id="WP_101534048.1">
    <property type="nucleotide sequence ID" value="NZ_PKUQ01000022.1"/>
</dbReference>
<feature type="chain" id="PRO_5014756340" description="DUF2059 domain-containing protein" evidence="1">
    <location>
        <begin position="26"/>
        <end position="175"/>
    </location>
</feature>
<feature type="domain" description="DUF2059" evidence="2">
    <location>
        <begin position="103"/>
        <end position="149"/>
    </location>
</feature>
<sequence>MNNTALASMLAGVAMSFTLVVPALAQDATKTEVNTKIDSHLNAAVEVVQQTGNLPNFNDQFKLIVTNSKNWLIREKPDAEKDIGPAVDAAAELYKDQTDSIARAAAVAWARYLKEDELKEVLAFFKTPAGQKFANYQPRILGETIKSIQDFSGLMTQAIVQEAKKTLNAKGHKFQ</sequence>
<dbReference type="Proteomes" id="UP000234881">
    <property type="component" value="Unassembled WGS sequence"/>
</dbReference>
<protein>
    <recommendedName>
        <fullName evidence="2">DUF2059 domain-containing protein</fullName>
    </recommendedName>
</protein>
<name>A0A2N5XQG1_9HYPH</name>
<evidence type="ECO:0000256" key="1">
    <source>
        <dbReference type="SAM" id="SignalP"/>
    </source>
</evidence>
<gene>
    <name evidence="3" type="ORF">C0081_11875</name>
</gene>
<keyword evidence="4" id="KW-1185">Reference proteome</keyword>
<organism evidence="3 4">
    <name type="scientific">Cohaesibacter celericrescens</name>
    <dbReference type="NCBI Taxonomy" id="2067669"/>
    <lineage>
        <taxon>Bacteria</taxon>
        <taxon>Pseudomonadati</taxon>
        <taxon>Pseudomonadota</taxon>
        <taxon>Alphaproteobacteria</taxon>
        <taxon>Hyphomicrobiales</taxon>
        <taxon>Cohaesibacteraceae</taxon>
    </lineage>
</organism>
<evidence type="ECO:0000313" key="3">
    <source>
        <dbReference type="EMBL" id="PLW76759.1"/>
    </source>
</evidence>
<dbReference type="Pfam" id="PF09832">
    <property type="entry name" value="DUF2059"/>
    <property type="match status" value="1"/>
</dbReference>
<dbReference type="AlphaFoldDB" id="A0A2N5XQG1"/>
<comment type="caution">
    <text evidence="3">The sequence shown here is derived from an EMBL/GenBank/DDBJ whole genome shotgun (WGS) entry which is preliminary data.</text>
</comment>
<dbReference type="EMBL" id="PKUQ01000022">
    <property type="protein sequence ID" value="PLW76759.1"/>
    <property type="molecule type" value="Genomic_DNA"/>
</dbReference>
<accession>A0A2N5XQG1</accession>
<evidence type="ECO:0000313" key="4">
    <source>
        <dbReference type="Proteomes" id="UP000234881"/>
    </source>
</evidence>
<feature type="signal peptide" evidence="1">
    <location>
        <begin position="1"/>
        <end position="25"/>
    </location>
</feature>
<dbReference type="OrthoDB" id="5327699at2"/>
<evidence type="ECO:0000259" key="2">
    <source>
        <dbReference type="Pfam" id="PF09832"/>
    </source>
</evidence>